<evidence type="ECO:0000256" key="1">
    <source>
        <dbReference type="SAM" id="SignalP"/>
    </source>
</evidence>
<sequence>MHAARAALLALLLGCAAPAWSHDSWLAVERPAAGAARATLELATGNRFPVQEVAPALDNVARAGCSDGRGTMALAARRHDERSLEMEVAAAGGQAALACWVELGALDIELEPRLVQVYFDEIRAPQPVRTAWARMHERGVRWQERYRKFARIELAGGPAPAAALAAARQPVGLDLEIVLLGGEPVRAGEALAFQVLRDGQPLAGFPVELVSDRSPVGIWRTTDARGRLQHRLPFAGQWLLRGTDLRLSATRRDTWESRFATLVVEVPGGD</sequence>
<accession>A0A7X6I5Y0</accession>
<comment type="caution">
    <text evidence="2">The sequence shown here is derived from an EMBL/GenBank/DDBJ whole genome shotgun (WGS) entry which is preliminary data.</text>
</comment>
<gene>
    <name evidence="2" type="ORF">RAMLITH_06890</name>
</gene>
<dbReference type="Pfam" id="PF10670">
    <property type="entry name" value="DUF4198"/>
    <property type="match status" value="1"/>
</dbReference>
<reference evidence="2 3" key="1">
    <citation type="journal article" date="2020" name="Nature">
        <title>Bacterial chemolithoautotrophy via manganese oxidation.</title>
        <authorList>
            <person name="Yu H."/>
            <person name="Leadbetter J.R."/>
        </authorList>
    </citation>
    <scope>NUCLEOTIDE SEQUENCE [LARGE SCALE GENOMIC DNA]</scope>
    <source>
        <strain evidence="2 3">RBP-1</strain>
    </source>
</reference>
<keyword evidence="3" id="KW-1185">Reference proteome</keyword>
<dbReference type="AlphaFoldDB" id="A0A7X6I5Y0"/>
<evidence type="ECO:0000313" key="3">
    <source>
        <dbReference type="Proteomes" id="UP000521868"/>
    </source>
</evidence>
<name>A0A7X6I5Y0_9BURK</name>
<protein>
    <submittedName>
        <fullName evidence="2">DUF4198 domain-containing protein</fullName>
    </submittedName>
</protein>
<dbReference type="EMBL" id="VTOX01000002">
    <property type="protein sequence ID" value="NKE65544.1"/>
    <property type="molecule type" value="Genomic_DNA"/>
</dbReference>
<feature type="signal peptide" evidence="1">
    <location>
        <begin position="1"/>
        <end position="21"/>
    </location>
</feature>
<feature type="chain" id="PRO_5031088788" evidence="1">
    <location>
        <begin position="22"/>
        <end position="270"/>
    </location>
</feature>
<dbReference type="RefSeq" id="WP_168106658.1">
    <property type="nucleotide sequence ID" value="NZ_VTOX01000002.1"/>
</dbReference>
<evidence type="ECO:0000313" key="2">
    <source>
        <dbReference type="EMBL" id="NKE65544.1"/>
    </source>
</evidence>
<keyword evidence="1" id="KW-0732">Signal</keyword>
<proteinExistence type="predicted"/>
<organism evidence="2 3">
    <name type="scientific">Ramlibacter lithotrophicus</name>
    <dbReference type="NCBI Taxonomy" id="2606681"/>
    <lineage>
        <taxon>Bacteria</taxon>
        <taxon>Pseudomonadati</taxon>
        <taxon>Pseudomonadota</taxon>
        <taxon>Betaproteobacteria</taxon>
        <taxon>Burkholderiales</taxon>
        <taxon>Comamonadaceae</taxon>
        <taxon>Ramlibacter</taxon>
    </lineage>
</organism>
<dbReference type="Proteomes" id="UP000521868">
    <property type="component" value="Unassembled WGS sequence"/>
</dbReference>
<dbReference type="InterPro" id="IPR019613">
    <property type="entry name" value="DUF4198"/>
</dbReference>